<dbReference type="HAMAP" id="MF_01398">
    <property type="entry name" value="ATP_synth_b_bprime"/>
    <property type="match status" value="1"/>
</dbReference>
<reference evidence="15" key="2">
    <citation type="submission" date="2021-04" db="EMBL/GenBank/DDBJ databases">
        <authorList>
            <person name="Gilroy R."/>
        </authorList>
    </citation>
    <scope>NUCLEOTIDE SEQUENCE</scope>
    <source>
        <strain evidence="15">CHK156-179</strain>
    </source>
</reference>
<dbReference type="Proteomes" id="UP000824221">
    <property type="component" value="Unassembled WGS sequence"/>
</dbReference>
<accession>A0A9D2H1I5</accession>
<dbReference type="PANTHER" id="PTHR33445:SF1">
    <property type="entry name" value="ATP SYNTHASE SUBUNIT B"/>
    <property type="match status" value="1"/>
</dbReference>
<evidence type="ECO:0000256" key="11">
    <source>
        <dbReference type="ARBA" id="ARBA00037847"/>
    </source>
</evidence>
<keyword evidence="9 12" id="KW-0066">ATP synthesis</keyword>
<evidence type="ECO:0000256" key="12">
    <source>
        <dbReference type="HAMAP-Rule" id="MF_01398"/>
    </source>
</evidence>
<dbReference type="GO" id="GO:0045259">
    <property type="term" value="C:proton-transporting ATP synthase complex"/>
    <property type="evidence" value="ECO:0007669"/>
    <property type="project" value="UniProtKB-KW"/>
</dbReference>
<evidence type="ECO:0000256" key="1">
    <source>
        <dbReference type="ARBA" id="ARBA00005513"/>
    </source>
</evidence>
<sequence length="171" mass="19794">MLYNIAAVPLNIDWQQILLHLLNFVILFAGLYLLLYKPVKAFMQKRREHYEKMDKDAEETSKKADAARAEYEEKLSSCDREIEEKRAAAKKELDHYEQMRKSAAEEEADAILAEARKKAAEEKRHALRAARREISALVSDATEKLVLKETAQEAYDRFLDAADDKHEEPRA</sequence>
<feature type="transmembrane region" description="Helical" evidence="12">
    <location>
        <begin position="17"/>
        <end position="36"/>
    </location>
</feature>
<evidence type="ECO:0000256" key="9">
    <source>
        <dbReference type="ARBA" id="ARBA00023310"/>
    </source>
</evidence>
<keyword evidence="5 12" id="KW-0375">Hydrogen ion transport</keyword>
<reference evidence="15" key="1">
    <citation type="journal article" date="2021" name="PeerJ">
        <title>Extensive microbial diversity within the chicken gut microbiome revealed by metagenomics and culture.</title>
        <authorList>
            <person name="Gilroy R."/>
            <person name="Ravi A."/>
            <person name="Getino M."/>
            <person name="Pursley I."/>
            <person name="Horton D.L."/>
            <person name="Alikhan N.F."/>
            <person name="Baker D."/>
            <person name="Gharbi K."/>
            <person name="Hall N."/>
            <person name="Watson M."/>
            <person name="Adriaenssens E.M."/>
            <person name="Foster-Nyarko E."/>
            <person name="Jarju S."/>
            <person name="Secka A."/>
            <person name="Antonio M."/>
            <person name="Oren A."/>
            <person name="Chaudhuri R.R."/>
            <person name="La Ragione R."/>
            <person name="Hildebrand F."/>
            <person name="Pallen M.J."/>
        </authorList>
    </citation>
    <scope>NUCLEOTIDE SEQUENCE</scope>
    <source>
        <strain evidence="15">CHK156-179</strain>
    </source>
</reference>
<evidence type="ECO:0000256" key="7">
    <source>
        <dbReference type="ARBA" id="ARBA00023065"/>
    </source>
</evidence>
<proteinExistence type="inferred from homology"/>
<evidence type="ECO:0000313" key="15">
    <source>
        <dbReference type="EMBL" id="HJA02214.1"/>
    </source>
</evidence>
<comment type="function">
    <text evidence="10 12">F(1)F(0) ATP synthase produces ATP from ADP in the presence of a proton or sodium gradient. F-type ATPases consist of two structural domains, F(1) containing the extramembraneous catalytic core and F(0) containing the membrane proton channel, linked together by a central stalk and a peripheral stalk. During catalysis, ATP synthesis in the catalytic domain of F(1) is coupled via a rotary mechanism of the central stalk subunits to proton translocation.</text>
</comment>
<evidence type="ECO:0000256" key="3">
    <source>
        <dbReference type="ARBA" id="ARBA00022547"/>
    </source>
</evidence>
<organism evidence="15 16">
    <name type="scientific">Candidatus Gallimonas gallistercoris</name>
    <dbReference type="NCBI Taxonomy" id="2838602"/>
    <lineage>
        <taxon>Bacteria</taxon>
        <taxon>Bacillati</taxon>
        <taxon>Bacillota</taxon>
        <taxon>Clostridia</taxon>
        <taxon>Candidatus Gallimonas</taxon>
    </lineage>
</organism>
<comment type="subunit">
    <text evidence="12">F-type ATPases have 2 components, F(1) - the catalytic core - and F(0) - the membrane proton channel. F(1) has five subunits: alpha(3), beta(3), gamma(1), delta(1), epsilon(1). F(0) has three main subunits: a(1), b(2) and c(10-14). The alpha and beta chains form an alternating ring which encloses part of the gamma chain. F(1) is attached to F(0) by a central stalk formed by the gamma and epsilon chains, while a peripheral stalk is formed by the delta and b chains.</text>
</comment>
<evidence type="ECO:0000313" key="16">
    <source>
        <dbReference type="Proteomes" id="UP000824221"/>
    </source>
</evidence>
<feature type="coiled-coil region" evidence="14">
    <location>
        <begin position="50"/>
        <end position="130"/>
    </location>
</feature>
<comment type="subcellular location">
    <subcellularLocation>
        <location evidence="12">Cell membrane</location>
        <topology evidence="12">Single-pass membrane protein</topology>
    </subcellularLocation>
    <subcellularLocation>
        <location evidence="11">Endomembrane system</location>
        <topology evidence="11">Single-pass membrane protein</topology>
    </subcellularLocation>
</comment>
<keyword evidence="2 12" id="KW-0813">Transport</keyword>
<evidence type="ECO:0000256" key="6">
    <source>
        <dbReference type="ARBA" id="ARBA00022989"/>
    </source>
</evidence>
<comment type="caution">
    <text evidence="15">The sequence shown here is derived from an EMBL/GenBank/DDBJ whole genome shotgun (WGS) entry which is preliminary data.</text>
</comment>
<keyword evidence="3 12" id="KW-0138">CF(0)</keyword>
<dbReference type="InterPro" id="IPR002146">
    <property type="entry name" value="ATP_synth_b/b'su_bac/chlpt"/>
</dbReference>
<gene>
    <name evidence="12" type="primary">atpF</name>
    <name evidence="15" type="ORF">H9797_02395</name>
</gene>
<comment type="function">
    <text evidence="12">Component of the F(0) channel, it forms part of the peripheral stalk, linking F(1) to F(0).</text>
</comment>
<protein>
    <recommendedName>
        <fullName evidence="12">ATP synthase subunit b</fullName>
    </recommendedName>
    <alternativeName>
        <fullName evidence="12">ATP synthase F(0) sector subunit b</fullName>
    </alternativeName>
    <alternativeName>
        <fullName evidence="12">ATPase subunit I</fullName>
    </alternativeName>
    <alternativeName>
        <fullName evidence="12">F-type ATPase subunit b</fullName>
        <shortName evidence="12">F-ATPase subunit b</shortName>
    </alternativeName>
</protein>
<comment type="similarity">
    <text evidence="1 12 13">Belongs to the ATPase B chain family.</text>
</comment>
<dbReference type="GO" id="GO:0046961">
    <property type="term" value="F:proton-transporting ATPase activity, rotational mechanism"/>
    <property type="evidence" value="ECO:0007669"/>
    <property type="project" value="TreeGrafter"/>
</dbReference>
<evidence type="ECO:0000256" key="10">
    <source>
        <dbReference type="ARBA" id="ARBA00025198"/>
    </source>
</evidence>
<evidence type="ECO:0000256" key="2">
    <source>
        <dbReference type="ARBA" id="ARBA00022448"/>
    </source>
</evidence>
<dbReference type="InterPro" id="IPR050059">
    <property type="entry name" value="ATP_synthase_B_chain"/>
</dbReference>
<evidence type="ECO:0000256" key="13">
    <source>
        <dbReference type="RuleBase" id="RU003848"/>
    </source>
</evidence>
<keyword evidence="8 12" id="KW-0472">Membrane</keyword>
<keyword evidence="7 12" id="KW-0406">Ion transport</keyword>
<evidence type="ECO:0000256" key="8">
    <source>
        <dbReference type="ARBA" id="ARBA00023136"/>
    </source>
</evidence>
<dbReference type="GO" id="GO:0046933">
    <property type="term" value="F:proton-transporting ATP synthase activity, rotational mechanism"/>
    <property type="evidence" value="ECO:0007669"/>
    <property type="project" value="UniProtKB-UniRule"/>
</dbReference>
<dbReference type="CDD" id="cd06503">
    <property type="entry name" value="ATP-synt_Fo_b"/>
    <property type="match status" value="1"/>
</dbReference>
<name>A0A9D2H1I5_9FIRM</name>
<dbReference type="EMBL" id="DXAJ01000035">
    <property type="protein sequence ID" value="HJA02214.1"/>
    <property type="molecule type" value="Genomic_DNA"/>
</dbReference>
<keyword evidence="4 12" id="KW-0812">Transmembrane</keyword>
<dbReference type="GO" id="GO:0005886">
    <property type="term" value="C:plasma membrane"/>
    <property type="evidence" value="ECO:0007669"/>
    <property type="project" value="UniProtKB-SubCell"/>
</dbReference>
<keyword evidence="14" id="KW-0175">Coiled coil</keyword>
<keyword evidence="12" id="KW-1003">Cell membrane</keyword>
<keyword evidence="6 12" id="KW-1133">Transmembrane helix</keyword>
<dbReference type="Pfam" id="PF00430">
    <property type="entry name" value="ATP-synt_B"/>
    <property type="match status" value="1"/>
</dbReference>
<evidence type="ECO:0000256" key="14">
    <source>
        <dbReference type="SAM" id="Coils"/>
    </source>
</evidence>
<dbReference type="GO" id="GO:0012505">
    <property type="term" value="C:endomembrane system"/>
    <property type="evidence" value="ECO:0007669"/>
    <property type="project" value="UniProtKB-SubCell"/>
</dbReference>
<evidence type="ECO:0000256" key="5">
    <source>
        <dbReference type="ARBA" id="ARBA00022781"/>
    </source>
</evidence>
<evidence type="ECO:0000256" key="4">
    <source>
        <dbReference type="ARBA" id="ARBA00022692"/>
    </source>
</evidence>
<dbReference type="PANTHER" id="PTHR33445">
    <property type="entry name" value="ATP SYNTHASE SUBUNIT B', CHLOROPLASTIC"/>
    <property type="match status" value="1"/>
</dbReference>
<dbReference type="AlphaFoldDB" id="A0A9D2H1I5"/>